<name>A0A0A9GW13_ARUDO</name>
<sequence length="8" mass="861">MSLIVGLE</sequence>
<reference evidence="1" key="1">
    <citation type="submission" date="2014-09" db="EMBL/GenBank/DDBJ databases">
        <authorList>
            <person name="Magalhaes I.L.F."/>
            <person name="Oliveira U."/>
            <person name="Santos F.R."/>
            <person name="Vidigal T.H.D.A."/>
            <person name="Brescovit A.D."/>
            <person name="Santos A.J."/>
        </authorList>
    </citation>
    <scope>NUCLEOTIDE SEQUENCE</scope>
    <source>
        <tissue evidence="1">Shoot tissue taken approximately 20 cm above the soil surface</tissue>
    </source>
</reference>
<protein>
    <submittedName>
        <fullName evidence="1">Uncharacterized protein</fullName>
    </submittedName>
</protein>
<accession>A0A0A9GW13</accession>
<organism evidence="1">
    <name type="scientific">Arundo donax</name>
    <name type="common">Giant reed</name>
    <name type="synonym">Donax arundinaceus</name>
    <dbReference type="NCBI Taxonomy" id="35708"/>
    <lineage>
        <taxon>Eukaryota</taxon>
        <taxon>Viridiplantae</taxon>
        <taxon>Streptophyta</taxon>
        <taxon>Embryophyta</taxon>
        <taxon>Tracheophyta</taxon>
        <taxon>Spermatophyta</taxon>
        <taxon>Magnoliopsida</taxon>
        <taxon>Liliopsida</taxon>
        <taxon>Poales</taxon>
        <taxon>Poaceae</taxon>
        <taxon>PACMAD clade</taxon>
        <taxon>Arundinoideae</taxon>
        <taxon>Arundineae</taxon>
        <taxon>Arundo</taxon>
    </lineage>
</organism>
<reference evidence="1" key="2">
    <citation type="journal article" date="2015" name="Data Brief">
        <title>Shoot transcriptome of the giant reed, Arundo donax.</title>
        <authorList>
            <person name="Barrero R.A."/>
            <person name="Guerrero F.D."/>
            <person name="Moolhuijzen P."/>
            <person name="Goolsby J.A."/>
            <person name="Tidwell J."/>
            <person name="Bellgard S.E."/>
            <person name="Bellgard M.I."/>
        </authorList>
    </citation>
    <scope>NUCLEOTIDE SEQUENCE</scope>
    <source>
        <tissue evidence="1">Shoot tissue taken approximately 20 cm above the soil surface</tissue>
    </source>
</reference>
<evidence type="ECO:0000313" key="1">
    <source>
        <dbReference type="EMBL" id="JAE26756.1"/>
    </source>
</evidence>
<proteinExistence type="predicted"/>
<dbReference type="EMBL" id="GBRH01171140">
    <property type="protein sequence ID" value="JAE26756.1"/>
    <property type="molecule type" value="Transcribed_RNA"/>
</dbReference>